<dbReference type="InterPro" id="IPR036259">
    <property type="entry name" value="MFS_trans_sf"/>
</dbReference>
<dbReference type="EMBL" id="CP011770">
    <property type="protein sequence ID" value="AKM08844.1"/>
    <property type="molecule type" value="Genomic_DNA"/>
</dbReference>
<dbReference type="AlphaFoldDB" id="A0A0G3XE10"/>
<dbReference type="OrthoDB" id="9794076at2"/>
<feature type="region of interest" description="Disordered" evidence="1">
    <location>
        <begin position="1"/>
        <end position="22"/>
    </location>
</feature>
<accession>A0A0G3XE10</accession>
<dbReference type="KEGG" id="cna:AB433_00755"/>
<feature type="transmembrane region" description="Helical" evidence="2">
    <location>
        <begin position="79"/>
        <end position="96"/>
    </location>
</feature>
<keyword evidence="2" id="KW-0812">Transmembrane</keyword>
<name>A0A0G3XE10_9SPHN</name>
<reference evidence="3 4" key="1">
    <citation type="submission" date="2015-06" db="EMBL/GenBank/DDBJ databases">
        <authorList>
            <person name="Zeng Y."/>
            <person name="Huang Y."/>
        </authorList>
    </citation>
    <scope>NUCLEOTIDE SEQUENCE [LARGE SCALE GENOMIC DNA]</scope>
    <source>
        <strain evidence="3 4">PQ-2</strain>
    </source>
</reference>
<evidence type="ECO:0000256" key="1">
    <source>
        <dbReference type="SAM" id="MobiDB-lite"/>
    </source>
</evidence>
<organism evidence="3 4">
    <name type="scientific">Croceicoccus naphthovorans</name>
    <dbReference type="NCBI Taxonomy" id="1348774"/>
    <lineage>
        <taxon>Bacteria</taxon>
        <taxon>Pseudomonadati</taxon>
        <taxon>Pseudomonadota</taxon>
        <taxon>Alphaproteobacteria</taxon>
        <taxon>Sphingomonadales</taxon>
        <taxon>Erythrobacteraceae</taxon>
        <taxon>Croceicoccus</taxon>
    </lineage>
</organism>
<dbReference type="Proteomes" id="UP000035287">
    <property type="component" value="Chromosome"/>
</dbReference>
<keyword evidence="2" id="KW-0472">Membrane</keyword>
<evidence type="ECO:0000256" key="2">
    <source>
        <dbReference type="SAM" id="Phobius"/>
    </source>
</evidence>
<evidence type="ECO:0000313" key="4">
    <source>
        <dbReference type="Proteomes" id="UP000035287"/>
    </source>
</evidence>
<dbReference type="PATRIC" id="fig|1348774.3.peg.160"/>
<dbReference type="Gene3D" id="1.20.1250.20">
    <property type="entry name" value="MFS general substrate transporter like domains"/>
    <property type="match status" value="1"/>
</dbReference>
<dbReference type="SUPFAM" id="SSF103473">
    <property type="entry name" value="MFS general substrate transporter"/>
    <property type="match status" value="1"/>
</dbReference>
<feature type="transmembrane region" description="Helical" evidence="2">
    <location>
        <begin position="53"/>
        <end position="73"/>
    </location>
</feature>
<evidence type="ECO:0000313" key="3">
    <source>
        <dbReference type="EMBL" id="AKM08844.1"/>
    </source>
</evidence>
<proteinExistence type="predicted"/>
<keyword evidence="4" id="KW-1185">Reference proteome</keyword>
<keyword evidence="2" id="KW-1133">Transmembrane helix</keyword>
<sequence length="117" mass="12978">MKFKRVGTGTTSPRTEENEMTVSEPAGNYSVARAWTTVVMLFFVQTINRADKAVLGLAATAIMADLAMSPVRFGLVASSFYFLYAVTGIIVGYFFASRYRPRRLCCITLECLKPMIT</sequence>
<gene>
    <name evidence="3" type="ORF">AB433_00755</name>
</gene>
<dbReference type="STRING" id="1348774.AB433_00755"/>
<dbReference type="RefSeq" id="WP_047819540.1">
    <property type="nucleotide sequence ID" value="NZ_CP011770.1"/>
</dbReference>
<protein>
    <submittedName>
        <fullName evidence="3">Uncharacterized protein</fullName>
    </submittedName>
</protein>